<dbReference type="Proteomes" id="UP000269294">
    <property type="component" value="Segment"/>
</dbReference>
<evidence type="ECO:0000313" key="3">
    <source>
        <dbReference type="EMBL" id="AUR95221.1"/>
    </source>
</evidence>
<evidence type="ECO:0000259" key="2">
    <source>
        <dbReference type="Pfam" id="PF24729"/>
    </source>
</evidence>
<sequence>MKDQHKKIKGYRDLSQAEIDTMNEIKAQGEVLGQLIDKLFTMDSTDKRWVGIAQTDLQTGVMAAVRSVAQPSTF</sequence>
<dbReference type="InterPro" id="IPR056098">
    <property type="entry name" value="Acb2/Tad1_hairpin"/>
</dbReference>
<dbReference type="EMBL" id="MG592574">
    <property type="protein sequence ID" value="AUR95221.1"/>
    <property type="molecule type" value="Genomic_DNA"/>
</dbReference>
<protein>
    <recommendedName>
        <fullName evidence="2">Acb2/Tad1 hairpin domain-containing protein</fullName>
    </recommendedName>
</protein>
<keyword evidence="1" id="KW-0547">Nucleotide-binding</keyword>
<reference evidence="3 4" key="1">
    <citation type="submission" date="2017-11" db="EMBL/GenBank/DDBJ databases">
        <title>A major lineage of nontailed dsDNA viruses as unrecognized killers of marine bacteria.</title>
        <authorList>
            <person name="Kauffman K.M."/>
            <person name="Hussain F.A."/>
            <person name="Yang J."/>
            <person name="Arevalo P."/>
            <person name="Brown J.M."/>
            <person name="Chang W.K."/>
            <person name="VanInsberghe D."/>
            <person name="Elsherbini J."/>
            <person name="Cutler M.B."/>
            <person name="Kelly L."/>
            <person name="Polz M.F."/>
        </authorList>
    </citation>
    <scope>NUCLEOTIDE SEQUENCE [LARGE SCALE GENOMIC DNA]</scope>
</reference>
<keyword evidence="4" id="KW-1185">Reference proteome</keyword>
<name>A0A2I7RNK8_9CAUD</name>
<dbReference type="GO" id="GO:0000166">
    <property type="term" value="F:nucleotide binding"/>
    <property type="evidence" value="ECO:0007669"/>
    <property type="project" value="UniProtKB-KW"/>
</dbReference>
<dbReference type="Pfam" id="PF24729">
    <property type="entry name" value="Acb2_Tad1_hairpin"/>
    <property type="match status" value="1"/>
</dbReference>
<evidence type="ECO:0000313" key="4">
    <source>
        <dbReference type="Proteomes" id="UP000269294"/>
    </source>
</evidence>
<proteinExistence type="predicted"/>
<organism evidence="3 4">
    <name type="scientific">Vibrio phage 1.204.O._10N.222.46.F12</name>
    <dbReference type="NCBI Taxonomy" id="1881263"/>
    <lineage>
        <taxon>Viruses</taxon>
        <taxon>Duplodnaviria</taxon>
        <taxon>Heunggongvirae</taxon>
        <taxon>Uroviricota</taxon>
        <taxon>Caudoviricetes</taxon>
        <taxon>Autographivirales</taxon>
        <taxon>Cyclitvirus</taxon>
        <taxon>Cyclitvirus cyclit</taxon>
    </lineage>
</organism>
<feature type="domain" description="Acb2/Tad1 hairpin" evidence="2">
    <location>
        <begin position="7"/>
        <end position="69"/>
    </location>
</feature>
<accession>A0A2I7RNK8</accession>
<evidence type="ECO:0000256" key="1">
    <source>
        <dbReference type="ARBA" id="ARBA00022741"/>
    </source>
</evidence>
<gene>
    <name evidence="3" type="ORF">NVP1204O_01</name>
</gene>